<dbReference type="GO" id="GO:0009380">
    <property type="term" value="C:excinuclease repair complex"/>
    <property type="evidence" value="ECO:0007669"/>
    <property type="project" value="InterPro"/>
</dbReference>
<evidence type="ECO:0000256" key="3">
    <source>
        <dbReference type="ARBA" id="ARBA00022769"/>
    </source>
</evidence>
<dbReference type="PROSITE" id="PS50151">
    <property type="entry name" value="UVR"/>
    <property type="match status" value="1"/>
</dbReference>
<dbReference type="Proteomes" id="UP000242754">
    <property type="component" value="Unassembled WGS sequence"/>
</dbReference>
<dbReference type="InterPro" id="IPR035901">
    <property type="entry name" value="GIY-YIG_endonuc_sf"/>
</dbReference>
<evidence type="ECO:0000256" key="5">
    <source>
        <dbReference type="ARBA" id="ARBA00023204"/>
    </source>
</evidence>
<dbReference type="Gene3D" id="3.30.420.340">
    <property type="entry name" value="UvrC, RNAse H endonuclease domain"/>
    <property type="match status" value="1"/>
</dbReference>
<dbReference type="EMBL" id="FJNE01000008">
    <property type="protein sequence ID" value="CZQ99947.1"/>
    <property type="molecule type" value="Genomic_DNA"/>
</dbReference>
<proteinExistence type="inferred from homology"/>
<protein>
    <recommendedName>
        <fullName evidence="7">UvrABC system protein C</fullName>
        <shortName evidence="7">Protein UvrC</shortName>
    </recommendedName>
    <alternativeName>
        <fullName evidence="7">Excinuclease ABC subunit C</fullName>
    </alternativeName>
</protein>
<sequence length="606" mass="69424">MSREEINDKLALLPDLPGCYIMRDKDDEIIYIGKAKNLKNRVKSYFHSRHEGKTQLLVEDIDHFETIVTKTNKESLLLEINLIRRYQPKYNIKLKQGTMYPYLKITNEKDPQLLITSTVEDDGGIYFGPYPHVYAATETQEFIQKVYPLRKCAKNQKRACLYYHMGQCIGCCDHEVSKEEYDAQIKRISSFLNGEVRDIKNDLKAKMHRAADALNFEQAADYRDQIRYIETTVEKQRIMSRDYTNRDVFAFHMDKGWLSIQVFLLRQSTIIKREAALFPCYDTPEEELASFIMQFYQDPNHILPKEVLVPAGVDTEVLAEALGTKVHTPVRGSKRSILDLAVTNSELALTEKFMLIERSKKKTIGAIQELSEALGIEYIETIESFDHSNIQGTNPVSAMVVYKDGKPERKNYRKYKIKTVEGSNEFATTQEVIRRRYSRLLREGRDMPDLILMDGGKVQVHAAKEVLEDELGLDIPVAGMVKDTKHKTSSLIFGGKDEIVELDPNSQAFHLVQRIQEEVHRFAVTFHRQVRGKNSFASQLDQIEGVGPKTRTKILKTFKTMKNIREASLADLKALGIPEKVALSIKAELGSIEENSPNEKDSENKA</sequence>
<dbReference type="SUPFAM" id="SSF82771">
    <property type="entry name" value="GIY-YIG endonuclease"/>
    <property type="match status" value="1"/>
</dbReference>
<keyword evidence="12" id="KW-1185">Reference proteome</keyword>
<dbReference type="FunFam" id="3.40.1440.10:FF:000001">
    <property type="entry name" value="UvrABC system protein C"/>
    <property type="match status" value="1"/>
</dbReference>
<comment type="similarity">
    <text evidence="7">Belongs to the UvrC family.</text>
</comment>
<evidence type="ECO:0000313" key="11">
    <source>
        <dbReference type="EMBL" id="CZQ99947.1"/>
    </source>
</evidence>
<evidence type="ECO:0000313" key="12">
    <source>
        <dbReference type="Proteomes" id="UP000242754"/>
    </source>
</evidence>
<dbReference type="Pfam" id="PF02151">
    <property type="entry name" value="UVR"/>
    <property type="match status" value="1"/>
</dbReference>
<comment type="subcellular location">
    <subcellularLocation>
        <location evidence="7">Cytoplasm</location>
    </subcellularLocation>
</comment>
<keyword evidence="4 7" id="KW-0267">Excision nuclease</keyword>
<evidence type="ECO:0000259" key="9">
    <source>
        <dbReference type="PROSITE" id="PS50164"/>
    </source>
</evidence>
<dbReference type="Gene3D" id="4.10.860.10">
    <property type="entry name" value="UVR domain"/>
    <property type="match status" value="1"/>
</dbReference>
<dbReference type="PROSITE" id="PS50165">
    <property type="entry name" value="UVRC"/>
    <property type="match status" value="1"/>
</dbReference>
<dbReference type="InterPro" id="IPR001162">
    <property type="entry name" value="UvrC_RNase_H_dom"/>
</dbReference>
<dbReference type="Pfam" id="PF22920">
    <property type="entry name" value="UvrC_RNaseH"/>
    <property type="match status" value="1"/>
</dbReference>
<dbReference type="PROSITE" id="PS50164">
    <property type="entry name" value="GIY_YIG"/>
    <property type="match status" value="1"/>
</dbReference>
<dbReference type="SUPFAM" id="SSF47781">
    <property type="entry name" value="RuvA domain 2-like"/>
    <property type="match status" value="1"/>
</dbReference>
<dbReference type="Pfam" id="PF14520">
    <property type="entry name" value="HHH_5"/>
    <property type="match status" value="1"/>
</dbReference>
<evidence type="ECO:0000256" key="7">
    <source>
        <dbReference type="HAMAP-Rule" id="MF_00203"/>
    </source>
</evidence>
<dbReference type="GO" id="GO:0005737">
    <property type="term" value="C:cytoplasm"/>
    <property type="evidence" value="ECO:0007669"/>
    <property type="project" value="UniProtKB-SubCell"/>
</dbReference>
<keyword evidence="2 7" id="KW-0227">DNA damage</keyword>
<evidence type="ECO:0000259" key="10">
    <source>
        <dbReference type="PROSITE" id="PS50165"/>
    </source>
</evidence>
<feature type="domain" description="GIY-YIG" evidence="9">
    <location>
        <begin position="15"/>
        <end position="92"/>
    </location>
</feature>
<feature type="domain" description="UVR" evidence="8">
    <location>
        <begin position="197"/>
        <end position="232"/>
    </location>
</feature>
<dbReference type="Pfam" id="PF08459">
    <property type="entry name" value="UvrC_RNaseH_dom"/>
    <property type="match status" value="1"/>
</dbReference>
<dbReference type="PANTHER" id="PTHR30562:SF1">
    <property type="entry name" value="UVRABC SYSTEM PROTEIN C"/>
    <property type="match status" value="1"/>
</dbReference>
<dbReference type="InterPro" id="IPR000305">
    <property type="entry name" value="GIY-YIG_endonuc"/>
</dbReference>
<dbReference type="InterPro" id="IPR010994">
    <property type="entry name" value="RuvA_2-like"/>
</dbReference>
<dbReference type="RefSeq" id="WP_087033989.1">
    <property type="nucleotide sequence ID" value="NZ_FJNE01000008.1"/>
</dbReference>
<dbReference type="InterPro" id="IPR001943">
    <property type="entry name" value="UVR_dom"/>
</dbReference>
<organism evidence="11 12">
    <name type="scientific">Trichococcus palustris</name>
    <dbReference type="NCBI Taxonomy" id="140314"/>
    <lineage>
        <taxon>Bacteria</taxon>
        <taxon>Bacillati</taxon>
        <taxon>Bacillota</taxon>
        <taxon>Bacilli</taxon>
        <taxon>Lactobacillales</taxon>
        <taxon>Carnobacteriaceae</taxon>
        <taxon>Trichococcus</taxon>
    </lineage>
</organism>
<dbReference type="InterPro" id="IPR050066">
    <property type="entry name" value="UvrABC_protein_C"/>
</dbReference>
<dbReference type="InterPro" id="IPR038476">
    <property type="entry name" value="UvrC_RNase_H_dom_sf"/>
</dbReference>
<evidence type="ECO:0000256" key="4">
    <source>
        <dbReference type="ARBA" id="ARBA00022881"/>
    </source>
</evidence>
<evidence type="ECO:0000256" key="1">
    <source>
        <dbReference type="ARBA" id="ARBA00022490"/>
    </source>
</evidence>
<keyword evidence="5 7" id="KW-0234">DNA repair</keyword>
<dbReference type="OrthoDB" id="9804933at2"/>
<dbReference type="HAMAP" id="MF_00203">
    <property type="entry name" value="UvrC"/>
    <property type="match status" value="1"/>
</dbReference>
<dbReference type="Gene3D" id="1.10.150.20">
    <property type="entry name" value="5' to 3' exonuclease, C-terminal subdomain"/>
    <property type="match status" value="1"/>
</dbReference>
<dbReference type="InterPro" id="IPR004791">
    <property type="entry name" value="UvrC"/>
</dbReference>
<dbReference type="SUPFAM" id="SSF46600">
    <property type="entry name" value="C-terminal UvrC-binding domain of UvrB"/>
    <property type="match status" value="1"/>
</dbReference>
<dbReference type="GO" id="GO:0009432">
    <property type="term" value="P:SOS response"/>
    <property type="evidence" value="ECO:0007669"/>
    <property type="project" value="UniProtKB-UniRule"/>
</dbReference>
<evidence type="ECO:0000256" key="2">
    <source>
        <dbReference type="ARBA" id="ARBA00022763"/>
    </source>
</evidence>
<reference evidence="11 12" key="1">
    <citation type="submission" date="2016-02" db="EMBL/GenBank/DDBJ databases">
        <authorList>
            <person name="Wen L."/>
            <person name="He K."/>
            <person name="Yang H."/>
        </authorList>
    </citation>
    <scope>NUCLEOTIDE SEQUENCE [LARGE SCALE GENOMIC DNA]</scope>
    <source>
        <strain evidence="11">Trichococcus palustris</strain>
    </source>
</reference>
<dbReference type="STRING" id="140314.SAMN04488076_1347"/>
<keyword evidence="6 7" id="KW-0742">SOS response</keyword>
<dbReference type="PANTHER" id="PTHR30562">
    <property type="entry name" value="UVRC/OXIDOREDUCTASE"/>
    <property type="match status" value="1"/>
</dbReference>
<dbReference type="Gene3D" id="3.40.1440.10">
    <property type="entry name" value="GIY-YIG endonuclease"/>
    <property type="match status" value="1"/>
</dbReference>
<dbReference type="InterPro" id="IPR036876">
    <property type="entry name" value="UVR_dom_sf"/>
</dbReference>
<dbReference type="GO" id="GO:0006289">
    <property type="term" value="P:nucleotide-excision repair"/>
    <property type="evidence" value="ECO:0007669"/>
    <property type="project" value="UniProtKB-UniRule"/>
</dbReference>
<comment type="function">
    <text evidence="7">The UvrABC repair system catalyzes the recognition and processing of DNA lesions. UvrC both incises the 5' and 3' sides of the lesion. The N-terminal half is responsible for the 3' incision and the C-terminal half is responsible for the 5' incision.</text>
</comment>
<dbReference type="FunFam" id="3.30.420.340:FF:000002">
    <property type="entry name" value="UvrABC system protein C"/>
    <property type="match status" value="1"/>
</dbReference>
<evidence type="ECO:0000259" key="8">
    <source>
        <dbReference type="PROSITE" id="PS50151"/>
    </source>
</evidence>
<accession>A0A143YVL8</accession>
<dbReference type="CDD" id="cd10434">
    <property type="entry name" value="GIY-YIG_UvrC_Cho"/>
    <property type="match status" value="1"/>
</dbReference>
<dbReference type="AlphaFoldDB" id="A0A143YVL8"/>
<comment type="subunit">
    <text evidence="7">Interacts with UvrB in an incision complex.</text>
</comment>
<dbReference type="Pfam" id="PF01541">
    <property type="entry name" value="GIY-YIG"/>
    <property type="match status" value="1"/>
</dbReference>
<name>A0A143YVL8_9LACT</name>
<evidence type="ECO:0000256" key="6">
    <source>
        <dbReference type="ARBA" id="ARBA00023236"/>
    </source>
</evidence>
<dbReference type="SMART" id="SM00465">
    <property type="entry name" value="GIYc"/>
    <property type="match status" value="1"/>
</dbReference>
<keyword evidence="3 7" id="KW-0228">DNA excision</keyword>
<dbReference type="GO" id="GO:0009381">
    <property type="term" value="F:excinuclease ABC activity"/>
    <property type="evidence" value="ECO:0007669"/>
    <property type="project" value="UniProtKB-UniRule"/>
</dbReference>
<dbReference type="InterPro" id="IPR047296">
    <property type="entry name" value="GIY-YIG_UvrC_Cho"/>
</dbReference>
<dbReference type="GO" id="GO:0003677">
    <property type="term" value="F:DNA binding"/>
    <property type="evidence" value="ECO:0007669"/>
    <property type="project" value="UniProtKB-UniRule"/>
</dbReference>
<feature type="domain" description="UvrC family homology region profile" evidence="10">
    <location>
        <begin position="248"/>
        <end position="467"/>
    </location>
</feature>
<keyword evidence="1 7" id="KW-0963">Cytoplasm</keyword>
<dbReference type="NCBIfam" id="TIGR00194">
    <property type="entry name" value="uvrC"/>
    <property type="match status" value="1"/>
</dbReference>
<gene>
    <name evidence="7" type="primary">uvrC</name>
    <name evidence="11" type="ORF">Tpal_2444</name>
</gene>